<evidence type="ECO:0000313" key="2">
    <source>
        <dbReference type="EMBL" id="RDX54925.1"/>
    </source>
</evidence>
<dbReference type="EMBL" id="KZ857383">
    <property type="protein sequence ID" value="RDX54925.1"/>
    <property type="molecule type" value="Genomic_DNA"/>
</dbReference>
<dbReference type="AlphaFoldDB" id="A0A371DQX3"/>
<feature type="region of interest" description="Disordered" evidence="1">
    <location>
        <begin position="26"/>
        <end position="51"/>
    </location>
</feature>
<feature type="compositionally biased region" description="Low complexity" evidence="1">
    <location>
        <begin position="39"/>
        <end position="51"/>
    </location>
</feature>
<dbReference type="Proteomes" id="UP000256964">
    <property type="component" value="Unassembled WGS sequence"/>
</dbReference>
<keyword evidence="3" id="KW-1185">Reference proteome</keyword>
<accession>A0A371DQX3</accession>
<evidence type="ECO:0000313" key="3">
    <source>
        <dbReference type="Proteomes" id="UP000256964"/>
    </source>
</evidence>
<name>A0A371DQX3_9APHY</name>
<organism evidence="2 3">
    <name type="scientific">Lentinus brumalis</name>
    <dbReference type="NCBI Taxonomy" id="2498619"/>
    <lineage>
        <taxon>Eukaryota</taxon>
        <taxon>Fungi</taxon>
        <taxon>Dikarya</taxon>
        <taxon>Basidiomycota</taxon>
        <taxon>Agaricomycotina</taxon>
        <taxon>Agaricomycetes</taxon>
        <taxon>Polyporales</taxon>
        <taxon>Polyporaceae</taxon>
        <taxon>Lentinus</taxon>
    </lineage>
</organism>
<sequence>MRAAGGGRALALPLLRILYQIRAKTKTHARRQDSARPGAQRQQAQRAVVRRAPSVHVAARQRLQRDEVDAPRAVHVERQDRRGLVRLAVVPQRGRRRHEHRRLLRGRRRARQARRQVDRGVARAEGLHRVLGRRRRVRVPQAGLLVRERGGRGVCDLGAPCVVRCRLRQDGVVRRVEPHRRVRRLELVGEHHRVGAGQSGSKLRLLLLRTYCE</sequence>
<protein>
    <submittedName>
        <fullName evidence="2">Uncharacterized protein</fullName>
    </submittedName>
</protein>
<gene>
    <name evidence="2" type="ORF">OH76DRAFT_849867</name>
</gene>
<reference evidence="2 3" key="1">
    <citation type="journal article" date="2018" name="Biotechnol. Biofuels">
        <title>Integrative visual omics of the white-rot fungus Polyporus brumalis exposes the biotechnological potential of its oxidative enzymes for delignifying raw plant biomass.</title>
        <authorList>
            <person name="Miyauchi S."/>
            <person name="Rancon A."/>
            <person name="Drula E."/>
            <person name="Hage H."/>
            <person name="Chaduli D."/>
            <person name="Favel A."/>
            <person name="Grisel S."/>
            <person name="Henrissat B."/>
            <person name="Herpoel-Gimbert I."/>
            <person name="Ruiz-Duenas F.J."/>
            <person name="Chevret D."/>
            <person name="Hainaut M."/>
            <person name="Lin J."/>
            <person name="Wang M."/>
            <person name="Pangilinan J."/>
            <person name="Lipzen A."/>
            <person name="Lesage-Meessen L."/>
            <person name="Navarro D."/>
            <person name="Riley R."/>
            <person name="Grigoriev I.V."/>
            <person name="Zhou S."/>
            <person name="Raouche S."/>
            <person name="Rosso M.N."/>
        </authorList>
    </citation>
    <scope>NUCLEOTIDE SEQUENCE [LARGE SCALE GENOMIC DNA]</scope>
    <source>
        <strain evidence="2 3">BRFM 1820</strain>
    </source>
</reference>
<proteinExistence type="predicted"/>
<evidence type="ECO:0000256" key="1">
    <source>
        <dbReference type="SAM" id="MobiDB-lite"/>
    </source>
</evidence>